<dbReference type="AlphaFoldDB" id="A0A0G4NCD8"/>
<proteinExistence type="predicted"/>
<name>A0A0G4NCD8_VERLO</name>
<evidence type="ECO:0000313" key="2">
    <source>
        <dbReference type="EMBL" id="CRK44147.1"/>
    </source>
</evidence>
<feature type="compositionally biased region" description="Basic residues" evidence="1">
    <location>
        <begin position="49"/>
        <end position="60"/>
    </location>
</feature>
<sequence length="140" mass="16078">MRLSSAWKTNWRLRAAHNLPLQTRSRGSSPMRTRRARTFFTYRLQRERRTTHKSLRRTRAARVSPPNRPSSSLNSTGRARKEISLYRMTSPKTAVARNTWLRSESVPSAISHDFTSARIPISSRTLPHAPARTGAKLAIW</sequence>
<dbReference type="EMBL" id="CVQI01033863">
    <property type="protein sequence ID" value="CRK44147.1"/>
    <property type="molecule type" value="Genomic_DNA"/>
</dbReference>
<evidence type="ECO:0000313" key="3">
    <source>
        <dbReference type="Proteomes" id="UP000045706"/>
    </source>
</evidence>
<protein>
    <submittedName>
        <fullName evidence="2">Uncharacterized protein</fullName>
    </submittedName>
</protein>
<accession>A0A0G4NCD8</accession>
<evidence type="ECO:0000256" key="1">
    <source>
        <dbReference type="SAM" id="MobiDB-lite"/>
    </source>
</evidence>
<dbReference type="Proteomes" id="UP000045706">
    <property type="component" value="Unassembled WGS sequence"/>
</dbReference>
<reference evidence="3" key="1">
    <citation type="submission" date="2015-05" db="EMBL/GenBank/DDBJ databases">
        <authorList>
            <person name="Fogelqvist Johan"/>
        </authorList>
    </citation>
    <scope>NUCLEOTIDE SEQUENCE [LARGE SCALE GENOMIC DNA]</scope>
</reference>
<gene>
    <name evidence="2" type="ORF">BN1723_019393</name>
</gene>
<feature type="region of interest" description="Disordered" evidence="1">
    <location>
        <begin position="46"/>
        <end position="83"/>
    </location>
</feature>
<organism evidence="2 3">
    <name type="scientific">Verticillium longisporum</name>
    <name type="common">Verticillium dahliae var. longisporum</name>
    <dbReference type="NCBI Taxonomy" id="100787"/>
    <lineage>
        <taxon>Eukaryota</taxon>
        <taxon>Fungi</taxon>
        <taxon>Dikarya</taxon>
        <taxon>Ascomycota</taxon>
        <taxon>Pezizomycotina</taxon>
        <taxon>Sordariomycetes</taxon>
        <taxon>Hypocreomycetidae</taxon>
        <taxon>Glomerellales</taxon>
        <taxon>Plectosphaerellaceae</taxon>
        <taxon>Verticillium</taxon>
    </lineage>
</organism>